<proteinExistence type="predicted"/>
<sequence length="166" mass="18443">MWARKRIMRRADSGASSTIMSELDEEDPRGFDSMNSLKWQHLLIRRSDTIMREALSAKVKLEITLASVVSGTNFRALSHLFRVSKAAISTLIPGVCEAIRQSLEDYICWADSWLKGTGKLECDGWDRDTGEFAGDSWAKDNAVKGASRSLNMAEGMMVVILGLVEV</sequence>
<name>A0ABQ9IFH6_9NEOP</name>
<comment type="caution">
    <text evidence="1">The sequence shown here is derived from an EMBL/GenBank/DDBJ whole genome shotgun (WGS) entry which is preliminary data.</text>
</comment>
<dbReference type="Proteomes" id="UP001159363">
    <property type="component" value="Chromosome 1"/>
</dbReference>
<keyword evidence="2" id="KW-1185">Reference proteome</keyword>
<evidence type="ECO:0000313" key="2">
    <source>
        <dbReference type="Proteomes" id="UP001159363"/>
    </source>
</evidence>
<reference evidence="1 2" key="1">
    <citation type="submission" date="2023-02" db="EMBL/GenBank/DDBJ databases">
        <title>LHISI_Scaffold_Assembly.</title>
        <authorList>
            <person name="Stuart O.P."/>
            <person name="Cleave R."/>
            <person name="Magrath M.J.L."/>
            <person name="Mikheyev A.S."/>
        </authorList>
    </citation>
    <scope>NUCLEOTIDE SEQUENCE [LARGE SCALE GENOMIC DNA]</scope>
    <source>
        <strain evidence="1">Daus_M_001</strain>
        <tissue evidence="1">Leg muscle</tissue>
    </source>
</reference>
<protein>
    <submittedName>
        <fullName evidence="1">Uncharacterized protein</fullName>
    </submittedName>
</protein>
<dbReference type="EMBL" id="JARBHB010000001">
    <property type="protein sequence ID" value="KAJ8895207.1"/>
    <property type="molecule type" value="Genomic_DNA"/>
</dbReference>
<evidence type="ECO:0000313" key="1">
    <source>
        <dbReference type="EMBL" id="KAJ8895207.1"/>
    </source>
</evidence>
<accession>A0ABQ9IFH6</accession>
<gene>
    <name evidence="1" type="ORF">PR048_000532</name>
</gene>
<organism evidence="1 2">
    <name type="scientific">Dryococelus australis</name>
    <dbReference type="NCBI Taxonomy" id="614101"/>
    <lineage>
        <taxon>Eukaryota</taxon>
        <taxon>Metazoa</taxon>
        <taxon>Ecdysozoa</taxon>
        <taxon>Arthropoda</taxon>
        <taxon>Hexapoda</taxon>
        <taxon>Insecta</taxon>
        <taxon>Pterygota</taxon>
        <taxon>Neoptera</taxon>
        <taxon>Polyneoptera</taxon>
        <taxon>Phasmatodea</taxon>
        <taxon>Verophasmatodea</taxon>
        <taxon>Anareolatae</taxon>
        <taxon>Phasmatidae</taxon>
        <taxon>Eurycanthinae</taxon>
        <taxon>Dryococelus</taxon>
    </lineage>
</organism>